<evidence type="ECO:0000313" key="2">
    <source>
        <dbReference type="Proteomes" id="UP000270924"/>
    </source>
</evidence>
<name>A0A3P7ECL3_WUCBA</name>
<evidence type="ECO:0008006" key="3">
    <source>
        <dbReference type="Google" id="ProtNLM"/>
    </source>
</evidence>
<dbReference type="Proteomes" id="UP000270924">
    <property type="component" value="Unassembled WGS sequence"/>
</dbReference>
<dbReference type="OrthoDB" id="5869543at2759"/>
<protein>
    <recommendedName>
        <fullName evidence="3">Integrase catalytic domain-containing protein</fullName>
    </recommendedName>
</protein>
<evidence type="ECO:0000313" key="1">
    <source>
        <dbReference type="EMBL" id="VDM14267.1"/>
    </source>
</evidence>
<organism evidence="1 2">
    <name type="scientific">Wuchereria bancrofti</name>
    <dbReference type="NCBI Taxonomy" id="6293"/>
    <lineage>
        <taxon>Eukaryota</taxon>
        <taxon>Metazoa</taxon>
        <taxon>Ecdysozoa</taxon>
        <taxon>Nematoda</taxon>
        <taxon>Chromadorea</taxon>
        <taxon>Rhabditida</taxon>
        <taxon>Spirurina</taxon>
        <taxon>Spiruromorpha</taxon>
        <taxon>Filarioidea</taxon>
        <taxon>Onchocercidae</taxon>
        <taxon>Wuchereria</taxon>
    </lineage>
</organism>
<proteinExistence type="predicted"/>
<dbReference type="InParanoid" id="A0A3P7ECL3"/>
<reference evidence="1 2" key="1">
    <citation type="submission" date="2018-11" db="EMBL/GenBank/DDBJ databases">
        <authorList>
            <consortium name="Pathogen Informatics"/>
        </authorList>
    </citation>
    <scope>NUCLEOTIDE SEQUENCE [LARGE SCALE GENOMIC DNA]</scope>
</reference>
<dbReference type="EMBL" id="UYWW01005623">
    <property type="protein sequence ID" value="VDM14267.1"/>
    <property type="molecule type" value="Genomic_DNA"/>
</dbReference>
<keyword evidence="2" id="KW-1185">Reference proteome</keyword>
<accession>A0A3P7ECL3</accession>
<sequence length="96" mass="10959">MSNCIQQRHEQLYHAGIAHTLSNLRSTIWIPKASRTTRSRPFARVGLDYLGPPNIRSDNSKGFLHVLRFTARRGYPELILSDNAGQLQLVFKIINN</sequence>
<dbReference type="AlphaFoldDB" id="A0A3P7ECL3"/>
<gene>
    <name evidence="1" type="ORF">WBA_LOCUS7653</name>
</gene>